<accession>A0A261TZY5</accession>
<gene>
    <name evidence="2" type="ORF">CAL25_01885</name>
</gene>
<dbReference type="RefSeq" id="WP_094798244.1">
    <property type="nucleotide sequence ID" value="NZ_NEVN01000001.1"/>
</dbReference>
<keyword evidence="1" id="KW-0812">Transmembrane</keyword>
<reference evidence="2 3" key="1">
    <citation type="submission" date="2017-05" db="EMBL/GenBank/DDBJ databases">
        <title>Complete and WGS of Bordetella genogroups.</title>
        <authorList>
            <person name="Spilker T."/>
            <person name="LiPuma J."/>
        </authorList>
    </citation>
    <scope>NUCLEOTIDE SEQUENCE [LARGE SCALE GENOMIC DNA]</scope>
    <source>
        <strain evidence="2 3">AU10456</strain>
    </source>
</reference>
<dbReference type="InterPro" id="IPR021344">
    <property type="entry name" value="DUF2970"/>
</dbReference>
<dbReference type="Proteomes" id="UP000216913">
    <property type="component" value="Unassembled WGS sequence"/>
</dbReference>
<dbReference type="Pfam" id="PF11174">
    <property type="entry name" value="DUF2970"/>
    <property type="match status" value="1"/>
</dbReference>
<organism evidence="2 3">
    <name type="scientific">Bordetella genomosp. 5</name>
    <dbReference type="NCBI Taxonomy" id="1395608"/>
    <lineage>
        <taxon>Bacteria</taxon>
        <taxon>Pseudomonadati</taxon>
        <taxon>Pseudomonadota</taxon>
        <taxon>Betaproteobacteria</taxon>
        <taxon>Burkholderiales</taxon>
        <taxon>Alcaligenaceae</taxon>
        <taxon>Bordetella</taxon>
    </lineage>
</organism>
<protein>
    <recommendedName>
        <fullName evidence="4">DUF2970 domain-containing protein</fullName>
    </recommendedName>
</protein>
<keyword evidence="1" id="KW-0472">Membrane</keyword>
<name>A0A261TZY5_9BORD</name>
<evidence type="ECO:0000313" key="3">
    <source>
        <dbReference type="Proteomes" id="UP000216913"/>
    </source>
</evidence>
<evidence type="ECO:0000256" key="1">
    <source>
        <dbReference type="SAM" id="Phobius"/>
    </source>
</evidence>
<dbReference type="OrthoDB" id="8657357at2"/>
<sequence>MSDDLHQLSRRKLSFLQTVRAVLWAFFGVRKGKGYQEDIARLNPVHLIIAGLLGAAMFVIVLVLIVRFAVASLS</sequence>
<feature type="transmembrane region" description="Helical" evidence="1">
    <location>
        <begin position="49"/>
        <end position="70"/>
    </location>
</feature>
<evidence type="ECO:0000313" key="2">
    <source>
        <dbReference type="EMBL" id="OZI55189.1"/>
    </source>
</evidence>
<dbReference type="AlphaFoldDB" id="A0A261TZY5"/>
<evidence type="ECO:0008006" key="4">
    <source>
        <dbReference type="Google" id="ProtNLM"/>
    </source>
</evidence>
<keyword evidence="1" id="KW-1133">Transmembrane helix</keyword>
<proteinExistence type="predicted"/>
<dbReference type="EMBL" id="NEVP01000001">
    <property type="protein sequence ID" value="OZI55189.1"/>
    <property type="molecule type" value="Genomic_DNA"/>
</dbReference>
<keyword evidence="3" id="KW-1185">Reference proteome</keyword>
<comment type="caution">
    <text evidence="2">The sequence shown here is derived from an EMBL/GenBank/DDBJ whole genome shotgun (WGS) entry which is preliminary data.</text>
</comment>